<dbReference type="EMBL" id="UPHQ01000351">
    <property type="protein sequence ID" value="VBA47386.1"/>
    <property type="molecule type" value="Genomic_DNA"/>
</dbReference>
<gene>
    <name evidence="2" type="ORF">LAUMK13_05797</name>
</gene>
<keyword evidence="1" id="KW-0175">Coiled coil</keyword>
<accession>A0A498QMM6</accession>
<organism evidence="2 3">
    <name type="scientific">Mycobacterium innocens</name>
    <dbReference type="NCBI Taxonomy" id="2341083"/>
    <lineage>
        <taxon>Bacteria</taxon>
        <taxon>Bacillati</taxon>
        <taxon>Actinomycetota</taxon>
        <taxon>Actinomycetes</taxon>
        <taxon>Mycobacteriales</taxon>
        <taxon>Mycobacteriaceae</taxon>
        <taxon>Mycobacterium</taxon>
    </lineage>
</organism>
<dbReference type="OrthoDB" id="52928at2"/>
<sequence length="98" mass="11335">MAANRRKFDEDFKAGAVRIVRETGKSIAQVARELGIHEGTLGHWCTQERRRRAGGNDELSESERQELIRLRRENAELAMQRDVLKRSCALWVREAMGR</sequence>
<reference evidence="2 3" key="1">
    <citation type="submission" date="2018-09" db="EMBL/GenBank/DDBJ databases">
        <authorList>
            <person name="Tagini F."/>
        </authorList>
    </citation>
    <scope>NUCLEOTIDE SEQUENCE [LARGE SCALE GENOMIC DNA]</scope>
    <source>
        <strain evidence="2 3">MK13</strain>
    </source>
</reference>
<dbReference type="Gene3D" id="1.10.10.60">
    <property type="entry name" value="Homeodomain-like"/>
    <property type="match status" value="1"/>
</dbReference>
<dbReference type="GO" id="GO:0003677">
    <property type="term" value="F:DNA binding"/>
    <property type="evidence" value="ECO:0007669"/>
    <property type="project" value="InterPro"/>
</dbReference>
<dbReference type="Proteomes" id="UP000267289">
    <property type="component" value="Unassembled WGS sequence"/>
</dbReference>
<dbReference type="PANTHER" id="PTHR33215:SF13">
    <property type="entry name" value="PROTEIN DISTAL ANTENNA"/>
    <property type="match status" value="1"/>
</dbReference>
<dbReference type="GO" id="GO:0006313">
    <property type="term" value="P:DNA transposition"/>
    <property type="evidence" value="ECO:0007669"/>
    <property type="project" value="InterPro"/>
</dbReference>
<name>A0A498QMM6_9MYCO</name>
<dbReference type="InterPro" id="IPR002514">
    <property type="entry name" value="Transposase_8"/>
</dbReference>
<evidence type="ECO:0000313" key="3">
    <source>
        <dbReference type="Proteomes" id="UP000267289"/>
    </source>
</evidence>
<proteinExistence type="predicted"/>
<evidence type="ECO:0000313" key="2">
    <source>
        <dbReference type="EMBL" id="VBA47386.1"/>
    </source>
</evidence>
<evidence type="ECO:0008006" key="4">
    <source>
        <dbReference type="Google" id="ProtNLM"/>
    </source>
</evidence>
<dbReference type="SUPFAM" id="SSF46689">
    <property type="entry name" value="Homeodomain-like"/>
    <property type="match status" value="1"/>
</dbReference>
<dbReference type="GO" id="GO:0004803">
    <property type="term" value="F:transposase activity"/>
    <property type="evidence" value="ECO:0007669"/>
    <property type="project" value="InterPro"/>
</dbReference>
<dbReference type="AlphaFoldDB" id="A0A498QMM6"/>
<feature type="coiled-coil region" evidence="1">
    <location>
        <begin position="60"/>
        <end position="87"/>
    </location>
</feature>
<evidence type="ECO:0000256" key="1">
    <source>
        <dbReference type="SAM" id="Coils"/>
    </source>
</evidence>
<dbReference type="InterPro" id="IPR051839">
    <property type="entry name" value="RD_transcriptional_regulator"/>
</dbReference>
<dbReference type="Pfam" id="PF01527">
    <property type="entry name" value="HTH_Tnp_1"/>
    <property type="match status" value="1"/>
</dbReference>
<dbReference type="RefSeq" id="WP_075542973.1">
    <property type="nucleotide sequence ID" value="NZ_UPHQ01000351.1"/>
</dbReference>
<keyword evidence="3" id="KW-1185">Reference proteome</keyword>
<dbReference type="PANTHER" id="PTHR33215">
    <property type="entry name" value="PROTEIN DISTAL ANTENNA"/>
    <property type="match status" value="1"/>
</dbReference>
<protein>
    <recommendedName>
        <fullName evidence="4">Transposase</fullName>
    </recommendedName>
</protein>
<dbReference type="InterPro" id="IPR009057">
    <property type="entry name" value="Homeodomain-like_sf"/>
</dbReference>